<evidence type="ECO:0000259" key="6">
    <source>
        <dbReference type="PROSITE" id="PS50106"/>
    </source>
</evidence>
<dbReference type="Gene3D" id="2.30.42.10">
    <property type="match status" value="1"/>
</dbReference>
<dbReference type="SUPFAM" id="SSF50156">
    <property type="entry name" value="PDZ domain-like"/>
    <property type="match status" value="1"/>
</dbReference>
<feature type="domain" description="CRIC" evidence="7">
    <location>
        <begin position="92"/>
        <end position="183"/>
    </location>
</feature>
<protein>
    <submittedName>
        <fullName evidence="8">Beta-mannosidase</fullName>
    </submittedName>
</protein>
<comment type="similarity">
    <text evidence="1">Belongs to the CNKSR family.</text>
</comment>
<dbReference type="SUPFAM" id="SSF47769">
    <property type="entry name" value="SAM/Pointed domain"/>
    <property type="match status" value="1"/>
</dbReference>
<dbReference type="InterPro" id="IPR051566">
    <property type="entry name" value="CNKSR"/>
</dbReference>
<evidence type="ECO:0000259" key="7">
    <source>
        <dbReference type="PROSITE" id="PS51290"/>
    </source>
</evidence>
<accession>A0A3M7S6T2</accession>
<dbReference type="InterPro" id="IPR013761">
    <property type="entry name" value="SAM/pointed_sf"/>
</dbReference>
<feature type="compositionally biased region" description="Polar residues" evidence="3">
    <location>
        <begin position="791"/>
        <end position="807"/>
    </location>
</feature>
<dbReference type="Gene3D" id="1.10.150.50">
    <property type="entry name" value="Transcription Factor, Ets-1"/>
    <property type="match status" value="1"/>
</dbReference>
<dbReference type="OrthoDB" id="74412at2759"/>
<dbReference type="EMBL" id="REGN01001929">
    <property type="protein sequence ID" value="RNA31543.1"/>
    <property type="molecule type" value="Genomic_DNA"/>
</dbReference>
<dbReference type="PANTHER" id="PTHR12844">
    <property type="entry name" value="CONNECTOR ENCHANCER OF KINASE SUPPRESSOR OF RAS"/>
    <property type="match status" value="1"/>
</dbReference>
<dbReference type="Pfam" id="PF00169">
    <property type="entry name" value="PH"/>
    <property type="match status" value="1"/>
</dbReference>
<dbReference type="PROSITE" id="PS50106">
    <property type="entry name" value="PDZ"/>
    <property type="match status" value="1"/>
</dbReference>
<keyword evidence="2" id="KW-0175">Coiled coil</keyword>
<feature type="region of interest" description="Disordered" evidence="3">
    <location>
        <begin position="791"/>
        <end position="852"/>
    </location>
</feature>
<reference evidence="8 9" key="1">
    <citation type="journal article" date="2018" name="Sci. Rep.">
        <title>Genomic signatures of local adaptation to the degree of environmental predictability in rotifers.</title>
        <authorList>
            <person name="Franch-Gras L."/>
            <person name="Hahn C."/>
            <person name="Garcia-Roger E.M."/>
            <person name="Carmona M.J."/>
            <person name="Serra M."/>
            <person name="Gomez A."/>
        </authorList>
    </citation>
    <scope>NUCLEOTIDE SEQUENCE [LARGE SCALE GENOMIC DNA]</scope>
    <source>
        <strain evidence="8">HYR1</strain>
    </source>
</reference>
<dbReference type="AlphaFoldDB" id="A0A3M7S6T2"/>
<feature type="coiled-coil region" evidence="2">
    <location>
        <begin position="379"/>
        <end position="406"/>
    </location>
</feature>
<dbReference type="SMART" id="SM00228">
    <property type="entry name" value="PDZ"/>
    <property type="match status" value="1"/>
</dbReference>
<sequence length="852" mass="97039">MSQSHHNLKYLNYQKWTVDQVAEWLKGIRGFTEVYVSNFRRKEVNGKTLSLIDLDDLNELIPDNLNQKLITLKSIQNLINIRHDIQHDTLQSIMFKLVNKFRTMSNYLEKIQQCPLPECVSCSKLSSDIIKQTSQLATLYRKLITWLVRLPFTKMKKFELFRDDINFKMKSFLKIIRKKLNENQADELRQMIAEIRQNLCDMLDYFDANCEKENGKVSVAFNYTHLEKVQLRKSRPDQELGVSLINLVDGVYTIAEITRESAADECIKLNVEDDIIAVNGQVVIGWDVYKINQILNNIFGSCSPLVLLLRKMPKDHLVSIKQQNQNKNKFYLSSENAGRKNSVSKHQRKLSFSDIFVADEYIDSSEEESSEEDEYKEDVDFSQTKAQSITENLNELSNEQNDSRNETMYEKQRKKGFINFKKSSKLAYKSKANRLIKSMQNLLLYDRSRSNSADSLSNMDTKPKKSKNFLFNDSNSESSSKLDMSSSGKSETTKSIFSAKKWDISTSSLSKKQSSSVETDSADSPSLINLKRLEDDFQSKNSKISSKPPLSKRAVKAKPTIQGWLNINKYSINSSNSNLNKLNQNTAIKLRHYWCVLVKDYIAFYKNPDDKTPKDFILLKDFNISISNRRKDGFVIFDKVKQVEQEFYADCAEVFKEWYQCLVDIRSRIGNETTLSQSSTSLTSNFDSTYMQDTDSYFVNSESDAENRPHSKKYATQRSCPVNSSILAAASAGLVTKTNMGSPSSANSNIVHFEYDEKNQSTDSEQSYSRANSLPGSLQFCVGSLMESCSNTTGPSTNLNHSIVNKNLTGLSGSPKSSTSSQPNSPNLSVRQNSTQKMDGEVSQAPKLNLTR</sequence>
<feature type="domain" description="PDZ" evidence="6">
    <location>
        <begin position="228"/>
        <end position="283"/>
    </location>
</feature>
<feature type="compositionally biased region" description="Low complexity" evidence="3">
    <location>
        <begin position="808"/>
        <end position="829"/>
    </location>
</feature>
<comment type="caution">
    <text evidence="8">The sequence shown here is derived from an EMBL/GenBank/DDBJ whole genome shotgun (WGS) entry which is preliminary data.</text>
</comment>
<dbReference type="CDD" id="cd00821">
    <property type="entry name" value="PH"/>
    <property type="match status" value="1"/>
</dbReference>
<evidence type="ECO:0000259" key="5">
    <source>
        <dbReference type="PROSITE" id="PS50105"/>
    </source>
</evidence>
<feature type="domain" description="PH" evidence="4">
    <location>
        <begin position="558"/>
        <end position="667"/>
    </location>
</feature>
<dbReference type="Gene3D" id="2.30.29.30">
    <property type="entry name" value="Pleckstrin-homology domain (PH domain)/Phosphotyrosine-binding domain (PTB)"/>
    <property type="match status" value="1"/>
</dbReference>
<dbReference type="InterPro" id="IPR001660">
    <property type="entry name" value="SAM"/>
</dbReference>
<dbReference type="PROSITE" id="PS50003">
    <property type="entry name" value="PH_DOMAIN"/>
    <property type="match status" value="1"/>
</dbReference>
<proteinExistence type="inferred from homology"/>
<keyword evidence="9" id="KW-1185">Reference proteome</keyword>
<evidence type="ECO:0000313" key="8">
    <source>
        <dbReference type="EMBL" id="RNA31543.1"/>
    </source>
</evidence>
<dbReference type="PANTHER" id="PTHR12844:SF42">
    <property type="entry name" value="CONNECTOR ENHANCER OF KSR PROTEIN CNK"/>
    <property type="match status" value="1"/>
</dbReference>
<dbReference type="Proteomes" id="UP000276133">
    <property type="component" value="Unassembled WGS sequence"/>
</dbReference>
<feature type="compositionally biased region" description="Polar residues" evidence="3">
    <location>
        <begin position="450"/>
        <end position="460"/>
    </location>
</feature>
<dbReference type="PROSITE" id="PS51290">
    <property type="entry name" value="CRIC"/>
    <property type="match status" value="1"/>
</dbReference>
<evidence type="ECO:0000256" key="2">
    <source>
        <dbReference type="SAM" id="Coils"/>
    </source>
</evidence>
<dbReference type="Pfam" id="PF10534">
    <property type="entry name" value="CRIC_ras_sig"/>
    <property type="match status" value="1"/>
</dbReference>
<dbReference type="InterPro" id="IPR017874">
    <property type="entry name" value="CRIC_domain"/>
</dbReference>
<dbReference type="STRING" id="10195.A0A3M7S6T2"/>
<dbReference type="InterPro" id="IPR001478">
    <property type="entry name" value="PDZ"/>
</dbReference>
<dbReference type="Pfam" id="PF07647">
    <property type="entry name" value="SAM_2"/>
    <property type="match status" value="1"/>
</dbReference>
<feature type="region of interest" description="Disordered" evidence="3">
    <location>
        <begin position="450"/>
        <end position="490"/>
    </location>
</feature>
<dbReference type="PROSITE" id="PS50105">
    <property type="entry name" value="SAM_DOMAIN"/>
    <property type="match status" value="1"/>
</dbReference>
<dbReference type="SMART" id="SM00233">
    <property type="entry name" value="PH"/>
    <property type="match status" value="1"/>
</dbReference>
<organism evidence="8 9">
    <name type="scientific">Brachionus plicatilis</name>
    <name type="common">Marine rotifer</name>
    <name type="synonym">Brachionus muelleri</name>
    <dbReference type="NCBI Taxonomy" id="10195"/>
    <lineage>
        <taxon>Eukaryota</taxon>
        <taxon>Metazoa</taxon>
        <taxon>Spiralia</taxon>
        <taxon>Gnathifera</taxon>
        <taxon>Rotifera</taxon>
        <taxon>Eurotatoria</taxon>
        <taxon>Monogononta</taxon>
        <taxon>Pseudotrocha</taxon>
        <taxon>Ploima</taxon>
        <taxon>Brachionidae</taxon>
        <taxon>Brachionus</taxon>
    </lineage>
</organism>
<dbReference type="InterPro" id="IPR001849">
    <property type="entry name" value="PH_domain"/>
</dbReference>
<dbReference type="SUPFAM" id="SSF50729">
    <property type="entry name" value="PH domain-like"/>
    <property type="match status" value="1"/>
</dbReference>
<name>A0A3M7S6T2_BRAPC</name>
<dbReference type="InterPro" id="IPR011993">
    <property type="entry name" value="PH-like_dom_sf"/>
</dbReference>
<evidence type="ECO:0000256" key="3">
    <source>
        <dbReference type="SAM" id="MobiDB-lite"/>
    </source>
</evidence>
<dbReference type="SMART" id="SM00454">
    <property type="entry name" value="SAM"/>
    <property type="match status" value="1"/>
</dbReference>
<dbReference type="InterPro" id="IPR036034">
    <property type="entry name" value="PDZ_sf"/>
</dbReference>
<feature type="compositionally biased region" description="Low complexity" evidence="3">
    <location>
        <begin position="469"/>
        <end position="490"/>
    </location>
</feature>
<evidence type="ECO:0000313" key="9">
    <source>
        <dbReference type="Proteomes" id="UP000276133"/>
    </source>
</evidence>
<feature type="domain" description="SAM" evidence="5">
    <location>
        <begin position="16"/>
        <end position="81"/>
    </location>
</feature>
<evidence type="ECO:0000259" key="4">
    <source>
        <dbReference type="PROSITE" id="PS50003"/>
    </source>
</evidence>
<evidence type="ECO:0000256" key="1">
    <source>
        <dbReference type="ARBA" id="ARBA00009498"/>
    </source>
</evidence>
<gene>
    <name evidence="8" type="ORF">BpHYR1_018912</name>
</gene>